<gene>
    <name evidence="2" type="ORF">V0288_00170</name>
</gene>
<name>A0AAW9QLE4_9CHRO</name>
<evidence type="ECO:0000259" key="1">
    <source>
        <dbReference type="Pfam" id="PF09722"/>
    </source>
</evidence>
<organism evidence="2 3">
    <name type="scientific">Pannus brasiliensis CCIBt3594</name>
    <dbReference type="NCBI Taxonomy" id="1427578"/>
    <lineage>
        <taxon>Bacteria</taxon>
        <taxon>Bacillati</taxon>
        <taxon>Cyanobacteriota</taxon>
        <taxon>Cyanophyceae</taxon>
        <taxon>Oscillatoriophycideae</taxon>
        <taxon>Chroococcales</taxon>
        <taxon>Microcystaceae</taxon>
        <taxon>Pannus</taxon>
    </lineage>
</organism>
<reference evidence="2 3" key="1">
    <citation type="submission" date="2024-01" db="EMBL/GenBank/DDBJ databases">
        <title>Genomic insights into the taxonomy and metabolism of the cyanobacterium Pannus brasiliensis CCIBt3594.</title>
        <authorList>
            <person name="Machado M."/>
            <person name="Botero N.B."/>
            <person name="Andreote A.P.D."/>
            <person name="Feitosa A.M.T."/>
            <person name="Popin R."/>
            <person name="Sivonen K."/>
            <person name="Fiore M.F."/>
        </authorList>
    </citation>
    <scope>NUCLEOTIDE SEQUENCE [LARGE SCALE GENOMIC DNA]</scope>
    <source>
        <strain evidence="2 3">CCIBt3594</strain>
    </source>
</reference>
<proteinExistence type="predicted"/>
<dbReference type="RefSeq" id="WP_332862971.1">
    <property type="nucleotide sequence ID" value="NZ_JBAFSM010000001.1"/>
</dbReference>
<dbReference type="Pfam" id="PF09722">
    <property type="entry name" value="Xre_MbcA_ParS_C"/>
    <property type="match status" value="1"/>
</dbReference>
<dbReference type="Proteomes" id="UP001328733">
    <property type="component" value="Unassembled WGS sequence"/>
</dbReference>
<dbReference type="EMBL" id="JBAFSM010000001">
    <property type="protein sequence ID" value="MEG3435521.1"/>
    <property type="molecule type" value="Genomic_DNA"/>
</dbReference>
<keyword evidence="3" id="KW-1185">Reference proteome</keyword>
<sequence length="74" mass="8688">MTTMTTILPDRWERVQRITRQALDLFEDEGETRRWLSTPKEALEGKTPLEAMAIDRGEKQVEELLYRAEYGIFG</sequence>
<protein>
    <submittedName>
        <fullName evidence="2">Antitoxin Xre/MbcA/ParS toxin-binding domain-containing protein</fullName>
    </submittedName>
</protein>
<evidence type="ECO:0000313" key="2">
    <source>
        <dbReference type="EMBL" id="MEG3435521.1"/>
    </source>
</evidence>
<dbReference type="InterPro" id="IPR024467">
    <property type="entry name" value="Xre/MbcA/ParS-like_toxin-bd"/>
</dbReference>
<evidence type="ECO:0000313" key="3">
    <source>
        <dbReference type="Proteomes" id="UP001328733"/>
    </source>
</evidence>
<comment type="caution">
    <text evidence="2">The sequence shown here is derived from an EMBL/GenBank/DDBJ whole genome shotgun (WGS) entry which is preliminary data.</text>
</comment>
<feature type="domain" description="Antitoxin Xre/MbcA/ParS-like toxin-binding" evidence="1">
    <location>
        <begin position="21"/>
        <end position="71"/>
    </location>
</feature>
<dbReference type="AlphaFoldDB" id="A0AAW9QLE4"/>
<accession>A0AAW9QLE4</accession>